<dbReference type="Gene3D" id="2.40.40.10">
    <property type="entry name" value="RlpA-like domain"/>
    <property type="match status" value="1"/>
</dbReference>
<dbReference type="PROSITE" id="PS50842">
    <property type="entry name" value="EXPANSIN_EG45"/>
    <property type="match status" value="1"/>
</dbReference>
<feature type="domain" description="Expansin-like EG45" evidence="3">
    <location>
        <begin position="69"/>
        <end position="163"/>
    </location>
</feature>
<keyword evidence="5" id="KW-1185">Reference proteome</keyword>
<dbReference type="InterPro" id="IPR009009">
    <property type="entry name" value="RlpA-like_DPBB"/>
</dbReference>
<dbReference type="InterPro" id="IPR049818">
    <property type="entry name" value="Expansin_EXLX1-like"/>
</dbReference>
<dbReference type="InterPro" id="IPR036908">
    <property type="entry name" value="RlpA-like_sf"/>
</dbReference>
<dbReference type="Gene3D" id="2.60.40.760">
    <property type="entry name" value="Expansin, cellulose-binding-like domain"/>
    <property type="match status" value="1"/>
</dbReference>
<gene>
    <name evidence="4" type="ORF">POL25_03840</name>
</gene>
<dbReference type="SUPFAM" id="SSF49590">
    <property type="entry name" value="PHL pollen allergen"/>
    <property type="match status" value="1"/>
</dbReference>
<dbReference type="RefSeq" id="WP_272084455.1">
    <property type="nucleotide sequence ID" value="NZ_JAQNDL010000001.1"/>
</dbReference>
<dbReference type="PANTHER" id="PTHR31836">
    <property type="match status" value="1"/>
</dbReference>
<evidence type="ECO:0000259" key="3">
    <source>
        <dbReference type="PROSITE" id="PS50842"/>
    </source>
</evidence>
<keyword evidence="1" id="KW-0732">Signal</keyword>
<dbReference type="SUPFAM" id="SSF50685">
    <property type="entry name" value="Barwin-like endoglucanases"/>
    <property type="match status" value="1"/>
</dbReference>
<evidence type="ECO:0000313" key="4">
    <source>
        <dbReference type="EMBL" id="MDC0716012.1"/>
    </source>
</evidence>
<sequence>MSGARGIWVAVSVCLACGGSDRADTDADSDPGAASSDGEGTDADSDPGAASGGGEVCEGEVHTGEATYYAADGSGNCSFAADPGEPMVAAMNIVDYADSAACGACVAIDGPDGSIIVRIVDSCPGCPQGDIDLSEAAFPMIAAKELGRVPISWGFVSCATSGPIVYHFKEGSNQWWTAVQVRGHKNPIAAFEYKDGEGAWQAVPRLDYNYFVAEAGMGPGPYAFRVTDTENNVLEDMDIPFVEAGDAAGAGQFPACE</sequence>
<dbReference type="CDD" id="cd22272">
    <property type="entry name" value="DPBB_EXLX1-like"/>
    <property type="match status" value="1"/>
</dbReference>
<evidence type="ECO:0000313" key="5">
    <source>
        <dbReference type="Proteomes" id="UP001221686"/>
    </source>
</evidence>
<dbReference type="InterPro" id="IPR007112">
    <property type="entry name" value="Expansin/allergen_DPBB_dom"/>
</dbReference>
<dbReference type="NCBIfam" id="NF041144">
    <property type="entry name" value="expansin_EXLX1"/>
    <property type="match status" value="1"/>
</dbReference>
<feature type="region of interest" description="Disordered" evidence="2">
    <location>
        <begin position="21"/>
        <end position="56"/>
    </location>
</feature>
<dbReference type="PANTHER" id="PTHR31836:SF21">
    <property type="entry name" value="EXPANSIN-LIKE PROTEIN 7"/>
    <property type="match status" value="1"/>
</dbReference>
<dbReference type="Proteomes" id="UP001221686">
    <property type="component" value="Unassembled WGS sequence"/>
</dbReference>
<proteinExistence type="predicted"/>
<evidence type="ECO:0000256" key="2">
    <source>
        <dbReference type="SAM" id="MobiDB-lite"/>
    </source>
</evidence>
<dbReference type="InterPro" id="IPR051477">
    <property type="entry name" value="Expansin_CellWall"/>
</dbReference>
<dbReference type="InterPro" id="IPR036749">
    <property type="entry name" value="Expansin_CBD_sf"/>
</dbReference>
<organism evidence="4 5">
    <name type="scientific">Nannocystis bainbridge</name>
    <dbReference type="NCBI Taxonomy" id="2995303"/>
    <lineage>
        <taxon>Bacteria</taxon>
        <taxon>Pseudomonadati</taxon>
        <taxon>Myxococcota</taxon>
        <taxon>Polyangia</taxon>
        <taxon>Nannocystales</taxon>
        <taxon>Nannocystaceae</taxon>
        <taxon>Nannocystis</taxon>
    </lineage>
</organism>
<name>A0ABT5DUB4_9BACT</name>
<comment type="caution">
    <text evidence="4">The sequence shown here is derived from an EMBL/GenBank/DDBJ whole genome shotgun (WGS) entry which is preliminary data.</text>
</comment>
<accession>A0ABT5DUB4</accession>
<evidence type="ECO:0000256" key="1">
    <source>
        <dbReference type="ARBA" id="ARBA00022729"/>
    </source>
</evidence>
<dbReference type="EMBL" id="JAQNDL010000001">
    <property type="protein sequence ID" value="MDC0716012.1"/>
    <property type="molecule type" value="Genomic_DNA"/>
</dbReference>
<reference evidence="4 5" key="1">
    <citation type="submission" date="2022-11" db="EMBL/GenBank/DDBJ databases">
        <title>Minimal conservation of predation-associated metabolite biosynthetic gene clusters underscores biosynthetic potential of Myxococcota including descriptions for ten novel species: Archangium lansinium sp. nov., Myxococcus landrumus sp. nov., Nannocystis bai.</title>
        <authorList>
            <person name="Ahearne A."/>
            <person name="Stevens C."/>
            <person name="Dowd S."/>
        </authorList>
    </citation>
    <scope>NUCLEOTIDE SEQUENCE [LARGE SCALE GENOMIC DNA]</scope>
    <source>
        <strain evidence="4 5">BB15-2</strain>
    </source>
</reference>
<dbReference type="Pfam" id="PF03330">
    <property type="entry name" value="DPBB_1"/>
    <property type="match status" value="1"/>
</dbReference>
<protein>
    <submittedName>
        <fullName evidence="4">Expansin EXLX1 family cellulose-binding protein</fullName>
    </submittedName>
</protein>